<reference evidence="9 10" key="1">
    <citation type="journal article" date="2024" name="BMC Genomics">
        <title>Genome assembly of redclaw crayfish (Cherax quadricarinatus) provides insights into its immune adaptation and hypoxia tolerance.</title>
        <authorList>
            <person name="Liu Z."/>
            <person name="Zheng J."/>
            <person name="Li H."/>
            <person name="Fang K."/>
            <person name="Wang S."/>
            <person name="He J."/>
            <person name="Zhou D."/>
            <person name="Weng S."/>
            <person name="Chi M."/>
            <person name="Gu Z."/>
            <person name="He J."/>
            <person name="Li F."/>
            <person name="Wang M."/>
        </authorList>
    </citation>
    <scope>NUCLEOTIDE SEQUENCE [LARGE SCALE GENOMIC DNA]</scope>
    <source>
        <strain evidence="9">ZL_2023a</strain>
    </source>
</reference>
<feature type="coiled-coil region" evidence="6">
    <location>
        <begin position="447"/>
        <end position="481"/>
    </location>
</feature>
<evidence type="ECO:0000259" key="8">
    <source>
        <dbReference type="Pfam" id="PF16531"/>
    </source>
</evidence>
<proteinExistence type="predicted"/>
<feature type="coiled-coil region" evidence="6">
    <location>
        <begin position="356"/>
        <end position="408"/>
    </location>
</feature>
<evidence type="ECO:0000256" key="2">
    <source>
        <dbReference type="ARBA" id="ARBA00022490"/>
    </source>
</evidence>
<dbReference type="GO" id="GO:0005813">
    <property type="term" value="C:centrosome"/>
    <property type="evidence" value="ECO:0007669"/>
    <property type="project" value="UniProtKB-SubCell"/>
</dbReference>
<keyword evidence="3 6" id="KW-0175">Coiled coil</keyword>
<dbReference type="GO" id="GO:0007099">
    <property type="term" value="P:centriole replication"/>
    <property type="evidence" value="ECO:0007669"/>
    <property type="project" value="TreeGrafter"/>
</dbReference>
<dbReference type="Pfam" id="PF16531">
    <property type="entry name" value="SAS-6_N"/>
    <property type="match status" value="1"/>
</dbReference>
<reference evidence="9" key="2">
    <citation type="submission" date="2024-01" db="EMBL/GenBank/DDBJ databases">
        <authorList>
            <person name="He J."/>
            <person name="Wang M."/>
            <person name="Zheng J."/>
            <person name="Liu Z."/>
        </authorList>
    </citation>
    <scope>NUCLEOTIDE SEQUENCE</scope>
    <source>
        <strain evidence="9">ZL_2023a</strain>
        <tissue evidence="9">Muscle</tissue>
    </source>
</reference>
<gene>
    <name evidence="9" type="ORF">OTU49_000787</name>
</gene>
<dbReference type="InterPro" id="IPR032396">
    <property type="entry name" value="SAS-6_N"/>
</dbReference>
<dbReference type="Gene3D" id="1.10.287.1490">
    <property type="match status" value="1"/>
</dbReference>
<evidence type="ECO:0000256" key="1">
    <source>
        <dbReference type="ARBA" id="ARBA00004300"/>
    </source>
</evidence>
<keyword evidence="10" id="KW-1185">Reference proteome</keyword>
<feature type="compositionally biased region" description="Basic and acidic residues" evidence="7">
    <location>
        <begin position="634"/>
        <end position="656"/>
    </location>
</feature>
<dbReference type="Gene3D" id="2.170.210.20">
    <property type="entry name" value="Spindle assembly abnormal protein 6, N-terminal domain"/>
    <property type="match status" value="1"/>
</dbReference>
<dbReference type="PANTHER" id="PTHR44281:SF2">
    <property type="entry name" value="SPINDLE ASSEMBLY ABNORMAL PROTEIN 6 HOMOLOG"/>
    <property type="match status" value="1"/>
</dbReference>
<evidence type="ECO:0000256" key="6">
    <source>
        <dbReference type="SAM" id="Coils"/>
    </source>
</evidence>
<dbReference type="AlphaFoldDB" id="A0AAW0XIZ8"/>
<keyword evidence="4" id="KW-0206">Cytoskeleton</keyword>
<feature type="domain" description="Spindle assembly abnormal protein 6 N-terminal" evidence="8">
    <location>
        <begin position="32"/>
        <end position="147"/>
    </location>
</feature>
<evidence type="ECO:0000256" key="7">
    <source>
        <dbReference type="SAM" id="MobiDB-lite"/>
    </source>
</evidence>
<comment type="subcellular location">
    <subcellularLocation>
        <location evidence="1">Cytoplasm</location>
        <location evidence="1">Cytoskeleton</location>
        <location evidence="1">Microtubule organizing center</location>
        <location evidence="1">Centrosome</location>
    </subcellularLocation>
</comment>
<keyword evidence="2" id="KW-0963">Cytoplasm</keyword>
<keyword evidence="5" id="KW-0131">Cell cycle</keyword>
<dbReference type="GO" id="GO:0005814">
    <property type="term" value="C:centriole"/>
    <property type="evidence" value="ECO:0007669"/>
    <property type="project" value="TreeGrafter"/>
</dbReference>
<dbReference type="InterPro" id="IPR038558">
    <property type="entry name" value="SAS-6_N_sf"/>
</dbReference>
<evidence type="ECO:0000313" key="9">
    <source>
        <dbReference type="EMBL" id="KAK8744416.1"/>
    </source>
</evidence>
<dbReference type="PANTHER" id="PTHR44281">
    <property type="entry name" value="SPINDLE ASSEMBLY ABNORMAL PROTEIN 6 HOMOLOG"/>
    <property type="match status" value="1"/>
</dbReference>
<protein>
    <recommendedName>
        <fullName evidence="8">Spindle assembly abnormal protein 6 N-terminal domain-containing protein</fullName>
    </recommendedName>
</protein>
<accession>A0AAW0XIZ8</accession>
<dbReference type="EMBL" id="JARKIK010000022">
    <property type="protein sequence ID" value="KAK8744416.1"/>
    <property type="molecule type" value="Genomic_DNA"/>
</dbReference>
<evidence type="ECO:0000256" key="4">
    <source>
        <dbReference type="ARBA" id="ARBA00023212"/>
    </source>
</evidence>
<feature type="compositionally biased region" description="Polar residues" evidence="7">
    <location>
        <begin position="510"/>
        <end position="522"/>
    </location>
</feature>
<dbReference type="EMBL" id="JARKIK010000022">
    <property type="protein sequence ID" value="KAK8744414.1"/>
    <property type="molecule type" value="Genomic_DNA"/>
</dbReference>
<sequence>MEACRSNTSDVLLNGDVLVRVVEAGVTIATATTRNLKMLVELKVRPSASSKEFLVRLTDDHDPFVLYTCVVHEDDYHTLRHTQGLLVDFNSFPHKFVELVNACHKENGKESPRFILVLRCSNDSEGGATLEVVEVNVFKHLCHLALALVPAPTQLKLSYLAECCKALKGQVAAREREAAENEQQLQQQLRYTQEILAKTSKEAQQLRTEISQHVAMSSEKEAQLIAQEKEKLLKVQSDADRKADRVRRDLEARKNNQIEQLQSKIVSLTSQNNELLEKKQRAESNVKELRGRLSCAEGDLDRCRQELAHTKKHSTRLEQENCTKNAAVRELEVKVSHLEGELRSREISLAHVQQMVETLQHQKGNLEEGLEERRQKLLKRENSIQLLYAELQKSLDVIKKLQKRVKEEHMTSKVRGAALVEQDKVVAEKDSSVLQLSEQLQLMTTKVSQLTMDNGNLQQQLQDAREKLQEQEKTLQTNENVISWLNKQLNEVEVTGAIAKRAPLTEIYLTSQGPSSHGTRQPGSRFPSGSPGLVAHSTPLSNTLRSLTTVNSGWSGQTHTTVSSVRTLGNIPPIPEEISPRTTDKSPAEKDISPIDKENLEGLDPKYFEVTNPASVPVQGLLRANYCNTSPPDSHPKELRKDKTLEKRRGMIEGRGRGNRGRSSGRGGKGLESQKKTGVSNSHASSYFPRN</sequence>
<evidence type="ECO:0000256" key="3">
    <source>
        <dbReference type="ARBA" id="ARBA00023054"/>
    </source>
</evidence>
<dbReference type="Proteomes" id="UP001445076">
    <property type="component" value="Unassembled WGS sequence"/>
</dbReference>
<feature type="compositionally biased region" description="Basic and acidic residues" evidence="7">
    <location>
        <begin position="578"/>
        <end position="600"/>
    </location>
</feature>
<feature type="coiled-coil region" evidence="6">
    <location>
        <begin position="251"/>
        <end position="320"/>
    </location>
</feature>
<evidence type="ECO:0000313" key="10">
    <source>
        <dbReference type="Proteomes" id="UP001445076"/>
    </source>
</evidence>
<feature type="compositionally biased region" description="Polar residues" evidence="7">
    <location>
        <begin position="676"/>
        <end position="685"/>
    </location>
</feature>
<name>A0AAW0XIZ8_CHEQU</name>
<dbReference type="CDD" id="cd10142">
    <property type="entry name" value="HD_SAS6_N"/>
    <property type="match status" value="1"/>
</dbReference>
<feature type="region of interest" description="Disordered" evidence="7">
    <location>
        <begin position="510"/>
        <end position="600"/>
    </location>
</feature>
<feature type="region of interest" description="Disordered" evidence="7">
    <location>
        <begin position="625"/>
        <end position="691"/>
    </location>
</feature>
<feature type="compositionally biased region" description="Polar residues" evidence="7">
    <location>
        <begin position="538"/>
        <end position="567"/>
    </location>
</feature>
<comment type="caution">
    <text evidence="9">The sequence shown here is derived from an EMBL/GenBank/DDBJ whole genome shotgun (WGS) entry which is preliminary data.</text>
</comment>
<organism evidence="9 10">
    <name type="scientific">Cherax quadricarinatus</name>
    <name type="common">Australian red claw crayfish</name>
    <dbReference type="NCBI Taxonomy" id="27406"/>
    <lineage>
        <taxon>Eukaryota</taxon>
        <taxon>Metazoa</taxon>
        <taxon>Ecdysozoa</taxon>
        <taxon>Arthropoda</taxon>
        <taxon>Crustacea</taxon>
        <taxon>Multicrustacea</taxon>
        <taxon>Malacostraca</taxon>
        <taxon>Eumalacostraca</taxon>
        <taxon>Eucarida</taxon>
        <taxon>Decapoda</taxon>
        <taxon>Pleocyemata</taxon>
        <taxon>Astacidea</taxon>
        <taxon>Parastacoidea</taxon>
        <taxon>Parastacidae</taxon>
        <taxon>Cherax</taxon>
    </lineage>
</organism>
<evidence type="ECO:0000256" key="5">
    <source>
        <dbReference type="ARBA" id="ARBA00023306"/>
    </source>
</evidence>